<proteinExistence type="predicted"/>
<dbReference type="Pfam" id="PF06775">
    <property type="entry name" value="Seipin"/>
    <property type="match status" value="1"/>
</dbReference>
<organism evidence="9 10">
    <name type="scientific">Chaetomidium leptoderma</name>
    <dbReference type="NCBI Taxonomy" id="669021"/>
    <lineage>
        <taxon>Eukaryota</taxon>
        <taxon>Fungi</taxon>
        <taxon>Dikarya</taxon>
        <taxon>Ascomycota</taxon>
        <taxon>Pezizomycotina</taxon>
        <taxon>Sordariomycetes</taxon>
        <taxon>Sordariomycetidae</taxon>
        <taxon>Sordariales</taxon>
        <taxon>Chaetomiaceae</taxon>
        <taxon>Chaetomidium</taxon>
    </lineage>
</organism>
<feature type="compositionally biased region" description="Low complexity" evidence="7">
    <location>
        <begin position="142"/>
        <end position="156"/>
    </location>
</feature>
<evidence type="ECO:0000256" key="7">
    <source>
        <dbReference type="SAM" id="MobiDB-lite"/>
    </source>
</evidence>
<evidence type="ECO:0000256" key="4">
    <source>
        <dbReference type="ARBA" id="ARBA00022989"/>
    </source>
</evidence>
<evidence type="ECO:0000256" key="8">
    <source>
        <dbReference type="SAM" id="Phobius"/>
    </source>
</evidence>
<reference evidence="9" key="2">
    <citation type="submission" date="2023-05" db="EMBL/GenBank/DDBJ databases">
        <authorList>
            <consortium name="Lawrence Berkeley National Laboratory"/>
            <person name="Steindorff A."/>
            <person name="Hensen N."/>
            <person name="Bonometti L."/>
            <person name="Westerberg I."/>
            <person name="Brannstrom I.O."/>
            <person name="Guillou S."/>
            <person name="Cros-Aarteil S."/>
            <person name="Calhoun S."/>
            <person name="Haridas S."/>
            <person name="Kuo A."/>
            <person name="Mondo S."/>
            <person name="Pangilinan J."/>
            <person name="Riley R."/>
            <person name="Labutti K."/>
            <person name="Andreopoulos B."/>
            <person name="Lipzen A."/>
            <person name="Chen C."/>
            <person name="Yanf M."/>
            <person name="Daum C."/>
            <person name="Ng V."/>
            <person name="Clum A."/>
            <person name="Ohm R."/>
            <person name="Martin F."/>
            <person name="Silar P."/>
            <person name="Natvig D."/>
            <person name="Lalanne C."/>
            <person name="Gautier V."/>
            <person name="Ament-Velasquez S.L."/>
            <person name="Kruys A."/>
            <person name="Hutchinson M.I."/>
            <person name="Powell A.J."/>
            <person name="Barry K."/>
            <person name="Miller A.N."/>
            <person name="Grigoriev I.V."/>
            <person name="Debuchy R."/>
            <person name="Gladieux P."/>
            <person name="Thoren M.H."/>
            <person name="Johannesson H."/>
        </authorList>
    </citation>
    <scope>NUCLEOTIDE SEQUENCE</scope>
    <source>
        <strain evidence="9">CBS 538.74</strain>
    </source>
</reference>
<dbReference type="EMBL" id="MU856839">
    <property type="protein sequence ID" value="KAK4158383.1"/>
    <property type="molecule type" value="Genomic_DNA"/>
</dbReference>
<sequence>MTQSLGQAKRNFDTVFRAVTDTGLQVARSTGNFARQAVGSRRVQKAVIGTTLLAIAGTLLYIPAVLGYLFFYYKFLPELETTVPVHLQYGVGPNPFGIASLERIVSRQPYDIAVSLTLPRSPANLDRGNFMIALHLLAPVPLSSSSSSSTTKTKTNPPLPYLPPARTPAPDDDANDASTLIDTLLQPTRINLPAYLTAHTILYTSTRPALIPYADPIASLASRVLFLFYHMLFPRTTTTVHLTVPMVEALAFQQRARSSSSSGGRDAFVVVAPLLPGSLLLEVQAGQGIQVYQASVTVVARLRGLRGFMYRWRATAFVLFTAGFWVGTMVVGAGAVLVVGRNLNLDFDGGLEESESGENEDEVGEERGGGGKRAGLKGKQRLVKSETPHSSSSASLPAAGEREEGVVKKEDGVVKKEEEDELEMGMSRVPEVDVGQSTEADDEAEDEEGQGKVAKGKEVERV</sequence>
<dbReference type="InterPro" id="IPR009617">
    <property type="entry name" value="Seipin"/>
</dbReference>
<reference evidence="9" key="1">
    <citation type="journal article" date="2023" name="Mol. Phylogenet. Evol.">
        <title>Genome-scale phylogeny and comparative genomics of the fungal order Sordariales.</title>
        <authorList>
            <person name="Hensen N."/>
            <person name="Bonometti L."/>
            <person name="Westerberg I."/>
            <person name="Brannstrom I.O."/>
            <person name="Guillou S."/>
            <person name="Cros-Aarteil S."/>
            <person name="Calhoun S."/>
            <person name="Haridas S."/>
            <person name="Kuo A."/>
            <person name="Mondo S."/>
            <person name="Pangilinan J."/>
            <person name="Riley R."/>
            <person name="LaButti K."/>
            <person name="Andreopoulos B."/>
            <person name="Lipzen A."/>
            <person name="Chen C."/>
            <person name="Yan M."/>
            <person name="Daum C."/>
            <person name="Ng V."/>
            <person name="Clum A."/>
            <person name="Steindorff A."/>
            <person name="Ohm R.A."/>
            <person name="Martin F."/>
            <person name="Silar P."/>
            <person name="Natvig D.O."/>
            <person name="Lalanne C."/>
            <person name="Gautier V."/>
            <person name="Ament-Velasquez S.L."/>
            <person name="Kruys A."/>
            <person name="Hutchinson M.I."/>
            <person name="Powell A.J."/>
            <person name="Barry K."/>
            <person name="Miller A.N."/>
            <person name="Grigoriev I.V."/>
            <person name="Debuchy R."/>
            <person name="Gladieux P."/>
            <person name="Hiltunen Thoren M."/>
            <person name="Johannesson H."/>
        </authorList>
    </citation>
    <scope>NUCLEOTIDE SEQUENCE</scope>
    <source>
        <strain evidence="9">CBS 538.74</strain>
    </source>
</reference>
<evidence type="ECO:0000256" key="2">
    <source>
        <dbReference type="ARBA" id="ARBA00022692"/>
    </source>
</evidence>
<feature type="transmembrane region" description="Helical" evidence="8">
    <location>
        <begin position="46"/>
        <end position="71"/>
    </location>
</feature>
<feature type="compositionally biased region" description="Low complexity" evidence="7">
    <location>
        <begin position="390"/>
        <end position="399"/>
    </location>
</feature>
<keyword evidence="3" id="KW-0256">Endoplasmic reticulum</keyword>
<protein>
    <submittedName>
        <fullName evidence="9">Adipose-regulatory protein-domain-containing protein</fullName>
    </submittedName>
</protein>
<comment type="subcellular location">
    <subcellularLocation>
        <location evidence="1">Endoplasmic reticulum membrane</location>
        <topology evidence="1">Multi-pass membrane protein</topology>
    </subcellularLocation>
</comment>
<evidence type="ECO:0000256" key="3">
    <source>
        <dbReference type="ARBA" id="ARBA00022824"/>
    </source>
</evidence>
<keyword evidence="10" id="KW-1185">Reference proteome</keyword>
<keyword evidence="4 8" id="KW-1133">Transmembrane helix</keyword>
<dbReference type="PANTHER" id="PTHR21212:SF0">
    <property type="entry name" value="SEIPIN"/>
    <property type="match status" value="1"/>
</dbReference>
<accession>A0AAN6VV54</accession>
<evidence type="ECO:0000256" key="1">
    <source>
        <dbReference type="ARBA" id="ARBA00004477"/>
    </source>
</evidence>
<feature type="region of interest" description="Disordered" evidence="7">
    <location>
        <begin position="350"/>
        <end position="462"/>
    </location>
</feature>
<dbReference type="PANTHER" id="PTHR21212">
    <property type="entry name" value="BERNARDINELLI-SEIP CONGENITAL LIPODYSTROPHY 2 HOMOLOG BSCL2 PROTEIN"/>
    <property type="match status" value="1"/>
</dbReference>
<keyword evidence="2 8" id="KW-0812">Transmembrane</keyword>
<feature type="compositionally biased region" description="Acidic residues" evidence="7">
    <location>
        <begin position="439"/>
        <end position="448"/>
    </location>
</feature>
<evidence type="ECO:0000256" key="5">
    <source>
        <dbReference type="ARBA" id="ARBA00023098"/>
    </source>
</evidence>
<evidence type="ECO:0000313" key="10">
    <source>
        <dbReference type="Proteomes" id="UP001302745"/>
    </source>
</evidence>
<keyword evidence="6 8" id="KW-0472">Membrane</keyword>
<comment type="caution">
    <text evidence="9">The sequence shown here is derived from an EMBL/GenBank/DDBJ whole genome shotgun (WGS) entry which is preliminary data.</text>
</comment>
<dbReference type="CDD" id="cd23995">
    <property type="entry name" value="Seipin_BSCL2_like"/>
    <property type="match status" value="1"/>
</dbReference>
<feature type="region of interest" description="Disordered" evidence="7">
    <location>
        <begin position="142"/>
        <end position="173"/>
    </location>
</feature>
<keyword evidence="5" id="KW-0443">Lipid metabolism</keyword>
<evidence type="ECO:0000313" key="9">
    <source>
        <dbReference type="EMBL" id="KAK4158383.1"/>
    </source>
</evidence>
<evidence type="ECO:0000256" key="6">
    <source>
        <dbReference type="ARBA" id="ARBA00023136"/>
    </source>
</evidence>
<gene>
    <name evidence="9" type="ORF">C8A00DRAFT_28662</name>
</gene>
<feature type="compositionally biased region" description="Pro residues" evidence="7">
    <location>
        <begin position="157"/>
        <end position="167"/>
    </location>
</feature>
<dbReference type="GO" id="GO:0140042">
    <property type="term" value="P:lipid droplet formation"/>
    <property type="evidence" value="ECO:0007669"/>
    <property type="project" value="UniProtKB-ARBA"/>
</dbReference>
<feature type="compositionally biased region" description="Basic and acidic residues" evidence="7">
    <location>
        <begin position="400"/>
        <end position="417"/>
    </location>
</feature>
<dbReference type="GO" id="GO:0006629">
    <property type="term" value="P:lipid metabolic process"/>
    <property type="evidence" value="ECO:0007669"/>
    <property type="project" value="UniProtKB-KW"/>
</dbReference>
<dbReference type="AlphaFoldDB" id="A0AAN6VV54"/>
<feature type="transmembrane region" description="Helical" evidence="8">
    <location>
        <begin position="316"/>
        <end position="339"/>
    </location>
</feature>
<dbReference type="Proteomes" id="UP001302745">
    <property type="component" value="Unassembled WGS sequence"/>
</dbReference>
<dbReference type="GO" id="GO:0005789">
    <property type="term" value="C:endoplasmic reticulum membrane"/>
    <property type="evidence" value="ECO:0007669"/>
    <property type="project" value="UniProtKB-SubCell"/>
</dbReference>
<feature type="compositionally biased region" description="Acidic residues" evidence="7">
    <location>
        <begin position="350"/>
        <end position="364"/>
    </location>
</feature>
<name>A0AAN6VV54_9PEZI</name>